<dbReference type="EMBL" id="SRLO01000144">
    <property type="protein sequence ID" value="TNN71897.1"/>
    <property type="molecule type" value="Genomic_DNA"/>
</dbReference>
<gene>
    <name evidence="1" type="ORF">EYF80_017904</name>
</gene>
<comment type="caution">
    <text evidence="1">The sequence shown here is derived from an EMBL/GenBank/DDBJ whole genome shotgun (WGS) entry which is preliminary data.</text>
</comment>
<evidence type="ECO:0000313" key="2">
    <source>
        <dbReference type="Proteomes" id="UP000314294"/>
    </source>
</evidence>
<name>A0A4Z2I1N6_9TELE</name>
<reference evidence="1 2" key="1">
    <citation type="submission" date="2019-03" db="EMBL/GenBank/DDBJ databases">
        <title>First draft genome of Liparis tanakae, snailfish: a comprehensive survey of snailfish specific genes.</title>
        <authorList>
            <person name="Kim W."/>
            <person name="Song I."/>
            <person name="Jeong J.-H."/>
            <person name="Kim D."/>
            <person name="Kim S."/>
            <person name="Ryu S."/>
            <person name="Song J.Y."/>
            <person name="Lee S.K."/>
        </authorList>
    </citation>
    <scope>NUCLEOTIDE SEQUENCE [LARGE SCALE GENOMIC DNA]</scope>
    <source>
        <tissue evidence="1">Muscle</tissue>
    </source>
</reference>
<sequence>MAAFVQCDHQATSDGLIHSTSPFAMPAQLGQKGHRWGDRGSACPLSSRALITPPSRPIPFPHDIICTSVVPTGDAASFTTESNWMNRYSTVRRALQRPCGARCLGDDDISSMPPHEGVLLVMHQQTIRSWRPQTLIDDRLKPFRELPRTGS</sequence>
<accession>A0A4Z2I1N6</accession>
<proteinExistence type="predicted"/>
<organism evidence="1 2">
    <name type="scientific">Liparis tanakae</name>
    <name type="common">Tanaka's snailfish</name>
    <dbReference type="NCBI Taxonomy" id="230148"/>
    <lineage>
        <taxon>Eukaryota</taxon>
        <taxon>Metazoa</taxon>
        <taxon>Chordata</taxon>
        <taxon>Craniata</taxon>
        <taxon>Vertebrata</taxon>
        <taxon>Euteleostomi</taxon>
        <taxon>Actinopterygii</taxon>
        <taxon>Neopterygii</taxon>
        <taxon>Teleostei</taxon>
        <taxon>Neoteleostei</taxon>
        <taxon>Acanthomorphata</taxon>
        <taxon>Eupercaria</taxon>
        <taxon>Perciformes</taxon>
        <taxon>Cottioidei</taxon>
        <taxon>Cottales</taxon>
        <taxon>Liparidae</taxon>
        <taxon>Liparis</taxon>
    </lineage>
</organism>
<protein>
    <submittedName>
        <fullName evidence="1">Uncharacterized protein</fullName>
    </submittedName>
</protein>
<dbReference type="Proteomes" id="UP000314294">
    <property type="component" value="Unassembled WGS sequence"/>
</dbReference>
<keyword evidence="2" id="KW-1185">Reference proteome</keyword>
<dbReference type="AlphaFoldDB" id="A0A4Z2I1N6"/>
<evidence type="ECO:0000313" key="1">
    <source>
        <dbReference type="EMBL" id="TNN71897.1"/>
    </source>
</evidence>